<dbReference type="PROSITE" id="PS51257">
    <property type="entry name" value="PROKAR_LIPOPROTEIN"/>
    <property type="match status" value="1"/>
</dbReference>
<evidence type="ECO:0000256" key="1">
    <source>
        <dbReference type="SAM" id="MobiDB-lite"/>
    </source>
</evidence>
<sequence>MMILENRLTLPSIRTANRIAFATLLLTTLGACSHPTPAPDTPSTANTSSQAIPSDDRVEPQAIPSDERVEEVEEDILTAWVLSPDALSTQARQTLLNTRCEQGDPQACIYAGALAEDWESLRSYCAQDHQDACAILGTYAPFDDAMANAHQKADASIFYRMLTAACPGDANCEEYRDAVQALYREARSDAPPADAESSEFLTALEGNAYEESLWADVNNDVLRHITYFDARSARDRCHAALDNLEADPNHRETAEQAELLCRVSLTIAVSAVLNATDDALAVAEFATASRQLGHLARAMRAMRPTEVADIFNDEFTLRGLVYNEPTKTEGLAAQYELDANKTYERALEVMKACGCGHWALIEDFVR</sequence>
<evidence type="ECO:0000313" key="2">
    <source>
        <dbReference type="EMBL" id="TXD36317.1"/>
    </source>
</evidence>
<gene>
    <name evidence="2" type="ORF">FRC96_09555</name>
</gene>
<dbReference type="AlphaFoldDB" id="A0A5C6XC35"/>
<feature type="region of interest" description="Disordered" evidence="1">
    <location>
        <begin position="35"/>
        <end position="62"/>
    </location>
</feature>
<proteinExistence type="predicted"/>
<accession>A0A5C6XC35</accession>
<name>A0A5C6XC35_9DELT</name>
<organism evidence="2 3">
    <name type="scientific">Lujinxingia vulgaris</name>
    <dbReference type="NCBI Taxonomy" id="2600176"/>
    <lineage>
        <taxon>Bacteria</taxon>
        <taxon>Deltaproteobacteria</taxon>
        <taxon>Bradymonadales</taxon>
        <taxon>Lujinxingiaceae</taxon>
        <taxon>Lujinxingia</taxon>
    </lineage>
</organism>
<comment type="caution">
    <text evidence="2">The sequence shown here is derived from an EMBL/GenBank/DDBJ whole genome shotgun (WGS) entry which is preliminary data.</text>
</comment>
<reference evidence="2 3" key="1">
    <citation type="submission" date="2019-08" db="EMBL/GenBank/DDBJ databases">
        <title>Bradymonadales sp. TMQ2.</title>
        <authorList>
            <person name="Liang Q."/>
        </authorList>
    </citation>
    <scope>NUCLEOTIDE SEQUENCE [LARGE SCALE GENOMIC DNA]</scope>
    <source>
        <strain evidence="2 3">TMQ2</strain>
    </source>
</reference>
<feature type="compositionally biased region" description="Polar residues" evidence="1">
    <location>
        <begin position="41"/>
        <end position="52"/>
    </location>
</feature>
<dbReference type="Proteomes" id="UP000321046">
    <property type="component" value="Unassembled WGS sequence"/>
</dbReference>
<evidence type="ECO:0000313" key="3">
    <source>
        <dbReference type="Proteomes" id="UP000321046"/>
    </source>
</evidence>
<protein>
    <submittedName>
        <fullName evidence="2">Uncharacterized protein</fullName>
    </submittedName>
</protein>
<dbReference type="EMBL" id="VOSL01000044">
    <property type="protein sequence ID" value="TXD36317.1"/>
    <property type="molecule type" value="Genomic_DNA"/>
</dbReference>
<dbReference type="OrthoDB" id="9772133at2"/>
<dbReference type="RefSeq" id="WP_146974268.1">
    <property type="nucleotide sequence ID" value="NZ_VOSL01000044.1"/>
</dbReference>